<dbReference type="WormBase" id="E02C12.8c">
    <property type="protein sequence ID" value="CE49979"/>
    <property type="gene ID" value="WBGene00017093"/>
</dbReference>
<dbReference type="FunCoup" id="H2KZK3">
    <property type="interactions" value="141"/>
</dbReference>
<dbReference type="HOGENOM" id="CLU_1846886_0_0_1"/>
<dbReference type="InterPro" id="IPR052961">
    <property type="entry name" value="Oxido-Kinase-like_Enzymes"/>
</dbReference>
<dbReference type="Proteomes" id="UP000001940">
    <property type="component" value="Chromosome V"/>
</dbReference>
<dbReference type="AlphaFoldDB" id="H2KZK3"/>
<dbReference type="PANTHER" id="PTHR23020:SF7">
    <property type="entry name" value="CHK DOMAIN-CONTAINING PROTEIN-RELATED"/>
    <property type="match status" value="1"/>
</dbReference>
<name>H2KZK3_CAEEL</name>
<dbReference type="EMBL" id="BX284605">
    <property type="protein sequence ID" value="CCD68594.2"/>
    <property type="molecule type" value="Genomic_DNA"/>
</dbReference>
<keyword evidence="2" id="KW-1185">Reference proteome</keyword>
<dbReference type="OMA" id="NSESHTC"/>
<dbReference type="ExpressionAtlas" id="H2KZK3">
    <property type="expression patterns" value="baseline and differential"/>
</dbReference>
<sequence>MSLYEPADGILETHVTWEDVEKDLQQSLGTRATFGENKRATNISDLKGFMSRIACLEPDWQNIEEGKELPSKFALKISSQLALVALSKIMNFEEGAGFSEEKLKKFSSLTKECHNREVDAYKVLMKFNHPDIPYTKVYCLK</sequence>
<dbReference type="InterPro" id="IPR012877">
    <property type="entry name" value="Dhs-27"/>
</dbReference>
<organism evidence="1 2">
    <name type="scientific">Caenorhabditis elegans</name>
    <dbReference type="NCBI Taxonomy" id="6239"/>
    <lineage>
        <taxon>Eukaryota</taxon>
        <taxon>Metazoa</taxon>
        <taxon>Ecdysozoa</taxon>
        <taxon>Nematoda</taxon>
        <taxon>Chromadorea</taxon>
        <taxon>Rhabditida</taxon>
        <taxon>Rhabditina</taxon>
        <taxon>Rhabditomorpha</taxon>
        <taxon>Rhabditoidea</taxon>
        <taxon>Rhabditidae</taxon>
        <taxon>Peloderinae</taxon>
        <taxon>Caenorhabditis</taxon>
    </lineage>
</organism>
<dbReference type="PANTHER" id="PTHR23020">
    <property type="entry name" value="UNCHARACTERIZED NUCLEAR HORMONE RECEPTOR-RELATED"/>
    <property type="match status" value="1"/>
</dbReference>
<dbReference type="InParanoid" id="H2KZK3"/>
<evidence type="ECO:0000313" key="1">
    <source>
        <dbReference type="EMBL" id="CCD68594.2"/>
    </source>
</evidence>
<reference evidence="1 2" key="1">
    <citation type="journal article" date="1998" name="Science">
        <title>Genome sequence of the nematode C. elegans: a platform for investigating biology.</title>
        <authorList>
            <consortium name="The C. elegans sequencing consortium"/>
            <person name="Sulson J.E."/>
            <person name="Waterston R."/>
        </authorList>
    </citation>
    <scope>NUCLEOTIDE SEQUENCE [LARGE SCALE GENOMIC DNA]</scope>
    <source>
        <strain evidence="1 2">Bristol N2</strain>
    </source>
</reference>
<dbReference type="AGR" id="WB:WBGene00017093"/>
<dbReference type="OrthoDB" id="5786316at2759"/>
<protein>
    <submittedName>
        <fullName evidence="1">DUF3987 domain-containing protein</fullName>
    </submittedName>
</protein>
<accession>H2KZK3</accession>
<proteinExistence type="predicted"/>
<dbReference type="PeptideAtlas" id="H2KZK3"/>
<dbReference type="Pfam" id="PF07914">
    <property type="entry name" value="DUF1679"/>
    <property type="match status" value="1"/>
</dbReference>
<dbReference type="eggNOG" id="ENOG502QVFS">
    <property type="taxonomic scope" value="Eukaryota"/>
</dbReference>
<dbReference type="Bgee" id="WBGene00017093">
    <property type="expression patterns" value="Expressed in adult organism and 1 other cell type or tissue"/>
</dbReference>
<gene>
    <name evidence="1" type="ORF">CELE_E02C12.8</name>
    <name evidence="1 3" type="ORF">E02C12.8</name>
</gene>
<evidence type="ECO:0000313" key="2">
    <source>
        <dbReference type="Proteomes" id="UP000001940"/>
    </source>
</evidence>
<dbReference type="PaxDb" id="6239-E02C12.8c"/>
<evidence type="ECO:0000313" key="3">
    <source>
        <dbReference type="WormBase" id="E02C12.8c"/>
    </source>
</evidence>